<feature type="domain" description="Phorbol-ester/DAG-type" evidence="5">
    <location>
        <begin position="185"/>
        <end position="235"/>
    </location>
</feature>
<dbReference type="InterPro" id="IPR004146">
    <property type="entry name" value="DC1"/>
</dbReference>
<dbReference type="PANTHER" id="PTHR46288">
    <property type="entry name" value="PHORBOL-ESTER/DAG-TYPE DOMAIN-CONTAINING PROTEIN"/>
    <property type="match status" value="1"/>
</dbReference>
<dbReference type="SUPFAM" id="SSF57889">
    <property type="entry name" value="Cysteine-rich domain"/>
    <property type="match status" value="4"/>
</dbReference>
<evidence type="ECO:0000313" key="7">
    <source>
        <dbReference type="RefSeq" id="XP_017978428.1"/>
    </source>
</evidence>
<evidence type="ECO:0000256" key="2">
    <source>
        <dbReference type="ARBA" id="ARBA00022737"/>
    </source>
</evidence>
<evidence type="ECO:0000256" key="3">
    <source>
        <dbReference type="ARBA" id="ARBA00022771"/>
    </source>
</evidence>
<protein>
    <submittedName>
        <fullName evidence="7">Uncharacterized protein LOC18595130</fullName>
    </submittedName>
</protein>
<organism evidence="6 7">
    <name type="scientific">Theobroma cacao</name>
    <name type="common">Cacao</name>
    <name type="synonym">Cocoa</name>
    <dbReference type="NCBI Taxonomy" id="3641"/>
    <lineage>
        <taxon>Eukaryota</taxon>
        <taxon>Viridiplantae</taxon>
        <taxon>Streptophyta</taxon>
        <taxon>Embryophyta</taxon>
        <taxon>Tracheophyta</taxon>
        <taxon>Spermatophyta</taxon>
        <taxon>Magnoliopsida</taxon>
        <taxon>eudicotyledons</taxon>
        <taxon>Gunneridae</taxon>
        <taxon>Pentapetalae</taxon>
        <taxon>rosids</taxon>
        <taxon>malvids</taxon>
        <taxon>Malvales</taxon>
        <taxon>Malvaceae</taxon>
        <taxon>Byttnerioideae</taxon>
        <taxon>Theobroma</taxon>
    </lineage>
</organism>
<dbReference type="Gene3D" id="3.30.40.10">
    <property type="entry name" value="Zinc/RING finger domain, C3HC4 (zinc finger)"/>
    <property type="match status" value="1"/>
</dbReference>
<dbReference type="KEGG" id="tcc:18595130"/>
<dbReference type="Gramene" id="Tc06v2_t000850.1">
    <property type="protein sequence ID" value="Tc06v2_p000850.1"/>
    <property type="gene ID" value="Tc06v2_g000850"/>
</dbReference>
<evidence type="ECO:0000256" key="4">
    <source>
        <dbReference type="ARBA" id="ARBA00022833"/>
    </source>
</evidence>
<sequence>MAIKSIFHEHHLLYDDSNEYEYALCDICSQQICGLVYSCERCKFALHVSCVHQQLPPQISAHPFHSQHNLTLVRSNYIDYICAKCFNLSRGHRNHCKDCDFSLEYACAFSTNDVKNRLNDDGFNKSFTLFNYRKVRKYEYICSWCENHLSGMSYGCLDNDVYIWFHDSCLINMPSIIVKHPSHPSHPLLLCNSHFDNRLCSACNLPIWEFRKAYWCRKCEFHLHLQCAKLQPSLKVELHEHDLTFFQIKANTATHLCRICGINFDFHAIGGEIAFNRCVQCNFNYHFKCLRIPNFTSHKYHRHELMLMDSYIEDDSKKYYCDICEEERKPKHWVYCCEKCKFVAHIKCALNKVVV</sequence>
<dbReference type="AlphaFoldDB" id="A0AB32WGH6"/>
<evidence type="ECO:0000256" key="1">
    <source>
        <dbReference type="ARBA" id="ARBA00022723"/>
    </source>
</evidence>
<dbReference type="PROSITE" id="PS50081">
    <property type="entry name" value="ZF_DAG_PE_2"/>
    <property type="match status" value="1"/>
</dbReference>
<dbReference type="Pfam" id="PF03107">
    <property type="entry name" value="C1_2"/>
    <property type="match status" value="3"/>
</dbReference>
<proteinExistence type="predicted"/>
<keyword evidence="3" id="KW-0863">Zinc-finger</keyword>
<dbReference type="RefSeq" id="XP_017978428.1">
    <property type="nucleotide sequence ID" value="XM_018122939.1"/>
</dbReference>
<dbReference type="SMART" id="SM00249">
    <property type="entry name" value="PHD"/>
    <property type="match status" value="2"/>
</dbReference>
<dbReference type="GeneID" id="18595130"/>
<evidence type="ECO:0000259" key="5">
    <source>
        <dbReference type="PROSITE" id="PS50081"/>
    </source>
</evidence>
<dbReference type="PANTHER" id="PTHR46288:SF86">
    <property type="entry name" value="PHORBOL-ESTER_DAG-TYPE DOMAIN-CONTAINING PROTEIN"/>
    <property type="match status" value="1"/>
</dbReference>
<dbReference type="InterPro" id="IPR001965">
    <property type="entry name" value="Znf_PHD"/>
</dbReference>
<keyword evidence="1" id="KW-0479">Metal-binding</keyword>
<name>A0AB32WGH6_THECC</name>
<dbReference type="InterPro" id="IPR013083">
    <property type="entry name" value="Znf_RING/FYVE/PHD"/>
</dbReference>
<keyword evidence="2" id="KW-0677">Repeat</keyword>
<dbReference type="GO" id="GO:0008270">
    <property type="term" value="F:zinc ion binding"/>
    <property type="evidence" value="ECO:0007669"/>
    <property type="project" value="UniProtKB-KW"/>
</dbReference>
<reference evidence="6" key="1">
    <citation type="journal article" date="1997" name="Nucleic Acids Res.">
        <title>tRNAscan-SE: a program for improved detection of transfer RNA genes in genomic sequence.</title>
        <authorList>
            <person name="Lowe T.M."/>
            <person name="Eddy S.R."/>
        </authorList>
    </citation>
    <scope>NUCLEOTIDE SEQUENCE [LARGE SCALE GENOMIC DNA]</scope>
    <source>
        <strain evidence="6">r\B97-61/B2</strain>
    </source>
</reference>
<gene>
    <name evidence="7" type="primary">LOC18595130</name>
</gene>
<dbReference type="InterPro" id="IPR002219">
    <property type="entry name" value="PKC_DAG/PE"/>
</dbReference>
<keyword evidence="4" id="KW-0862">Zinc</keyword>
<evidence type="ECO:0000313" key="6">
    <source>
        <dbReference type="Proteomes" id="UP000694886"/>
    </source>
</evidence>
<dbReference type="InterPro" id="IPR046349">
    <property type="entry name" value="C1-like_sf"/>
</dbReference>
<dbReference type="Proteomes" id="UP000694886">
    <property type="component" value="Chromosome 6"/>
</dbReference>
<reference evidence="7" key="2">
    <citation type="submission" date="2025-08" db="UniProtKB">
        <authorList>
            <consortium name="RefSeq"/>
        </authorList>
    </citation>
    <scope>IDENTIFICATION</scope>
</reference>
<accession>A0AB32WGH6</accession>